<evidence type="ECO:0008006" key="4">
    <source>
        <dbReference type="Google" id="ProtNLM"/>
    </source>
</evidence>
<evidence type="ECO:0000313" key="2">
    <source>
        <dbReference type="EMBL" id="AKD57238.1"/>
    </source>
</evidence>
<sequence>MNQLFLNLLSVFLSSSLLLAQGQPIRATGDEMPVIRETTTATLPTTYTGRQILVGSGGGVTGFSTTYYLLENGKLFGRRSRDTTFTFIGQQTATNTKRVFSVAESKCKLKTAKFDHPGNVYTFIEWKKGKQEHKVAWGATGKVVPANYKQFYNSFMAMIPAPSRLN</sequence>
<name>A0A0E3ZYZ1_9BACT</name>
<proteinExistence type="predicted"/>
<dbReference type="STRING" id="1379870.SD10_22430"/>
<dbReference type="KEGG" id="srd:SD10_22430"/>
<keyword evidence="3" id="KW-1185">Reference proteome</keyword>
<keyword evidence="1" id="KW-0732">Signal</keyword>
<organism evidence="2 3">
    <name type="scientific">Spirosoma radiotolerans</name>
    <dbReference type="NCBI Taxonomy" id="1379870"/>
    <lineage>
        <taxon>Bacteria</taxon>
        <taxon>Pseudomonadati</taxon>
        <taxon>Bacteroidota</taxon>
        <taxon>Cytophagia</taxon>
        <taxon>Cytophagales</taxon>
        <taxon>Cytophagaceae</taxon>
        <taxon>Spirosoma</taxon>
    </lineage>
</organism>
<dbReference type="EMBL" id="CP010429">
    <property type="protein sequence ID" value="AKD57238.1"/>
    <property type="molecule type" value="Genomic_DNA"/>
</dbReference>
<dbReference type="HOGENOM" id="CLU_1601674_0_0_10"/>
<protein>
    <recommendedName>
        <fullName evidence="4">FAD-binding oxidoreductase</fullName>
    </recommendedName>
</protein>
<accession>A0A0E3ZYZ1</accession>
<reference evidence="2 3" key="1">
    <citation type="journal article" date="2014" name="Curr. Microbiol.">
        <title>Spirosoma radiotolerans sp. nov., a gamma-radiation-resistant bacterium isolated from gamma ray-irradiated soil.</title>
        <authorList>
            <person name="Lee J.J."/>
            <person name="Srinivasan S."/>
            <person name="Lim S."/>
            <person name="Joe M."/>
            <person name="Im S."/>
            <person name="Bae S.I."/>
            <person name="Park K.R."/>
            <person name="Han J.H."/>
            <person name="Park S.H."/>
            <person name="Joo B.M."/>
            <person name="Park S.J."/>
            <person name="Kim M.K."/>
        </authorList>
    </citation>
    <scope>NUCLEOTIDE SEQUENCE [LARGE SCALE GENOMIC DNA]</scope>
    <source>
        <strain evidence="2 3">DG5A</strain>
    </source>
</reference>
<evidence type="ECO:0000256" key="1">
    <source>
        <dbReference type="SAM" id="SignalP"/>
    </source>
</evidence>
<feature type="chain" id="PRO_5002417483" description="FAD-binding oxidoreductase" evidence="1">
    <location>
        <begin position="21"/>
        <end position="166"/>
    </location>
</feature>
<feature type="signal peptide" evidence="1">
    <location>
        <begin position="1"/>
        <end position="20"/>
    </location>
</feature>
<dbReference type="AlphaFoldDB" id="A0A0E3ZYZ1"/>
<dbReference type="RefSeq" id="WP_046576919.1">
    <property type="nucleotide sequence ID" value="NZ_CP010429.1"/>
</dbReference>
<gene>
    <name evidence="2" type="ORF">SD10_22430</name>
</gene>
<dbReference type="OrthoDB" id="1179481at2"/>
<dbReference type="PATRIC" id="fig|1379870.5.peg.4855"/>
<dbReference type="Proteomes" id="UP000033054">
    <property type="component" value="Chromosome"/>
</dbReference>
<evidence type="ECO:0000313" key="3">
    <source>
        <dbReference type="Proteomes" id="UP000033054"/>
    </source>
</evidence>